<dbReference type="KEGG" id="ffu:CLAFUR5_13641"/>
<protein>
    <submittedName>
        <fullName evidence="2">Uncharacterized protein</fullName>
    </submittedName>
</protein>
<evidence type="ECO:0000256" key="1">
    <source>
        <dbReference type="SAM" id="MobiDB-lite"/>
    </source>
</evidence>
<gene>
    <name evidence="2" type="ORF">CLAFUR5_13641</name>
</gene>
<reference evidence="2" key="1">
    <citation type="submission" date="2021-12" db="EMBL/GenBank/DDBJ databases">
        <authorList>
            <person name="Zaccaron A."/>
            <person name="Stergiopoulos I."/>
        </authorList>
    </citation>
    <scope>NUCLEOTIDE SEQUENCE</scope>
    <source>
        <strain evidence="2">Race5_Kim</strain>
    </source>
</reference>
<reference evidence="2" key="2">
    <citation type="journal article" date="2022" name="Microb. Genom.">
        <title>A chromosome-scale genome assembly of the tomato pathogen Cladosporium fulvum reveals a compartmentalized genome architecture and the presence of a dispensable chromosome.</title>
        <authorList>
            <person name="Zaccaron A.Z."/>
            <person name="Chen L.H."/>
            <person name="Samaras A."/>
            <person name="Stergiopoulos I."/>
        </authorList>
    </citation>
    <scope>NUCLEOTIDE SEQUENCE</scope>
    <source>
        <strain evidence="2">Race5_Kim</strain>
    </source>
</reference>
<evidence type="ECO:0000313" key="3">
    <source>
        <dbReference type="Proteomes" id="UP000756132"/>
    </source>
</evidence>
<dbReference type="EMBL" id="CP090174">
    <property type="protein sequence ID" value="UJO24268.1"/>
    <property type="molecule type" value="Genomic_DNA"/>
</dbReference>
<keyword evidence="3" id="KW-1185">Reference proteome</keyword>
<accession>A0A9Q8PKS0</accession>
<evidence type="ECO:0000313" key="2">
    <source>
        <dbReference type="EMBL" id="UJO24268.1"/>
    </source>
</evidence>
<dbReference type="GeneID" id="71993519"/>
<feature type="region of interest" description="Disordered" evidence="1">
    <location>
        <begin position="1"/>
        <end position="24"/>
    </location>
</feature>
<dbReference type="AlphaFoldDB" id="A0A9Q8PKS0"/>
<dbReference type="Proteomes" id="UP000756132">
    <property type="component" value="Chromosome 12"/>
</dbReference>
<organism evidence="2 3">
    <name type="scientific">Passalora fulva</name>
    <name type="common">Tomato leaf mold</name>
    <name type="synonym">Cladosporium fulvum</name>
    <dbReference type="NCBI Taxonomy" id="5499"/>
    <lineage>
        <taxon>Eukaryota</taxon>
        <taxon>Fungi</taxon>
        <taxon>Dikarya</taxon>
        <taxon>Ascomycota</taxon>
        <taxon>Pezizomycotina</taxon>
        <taxon>Dothideomycetes</taxon>
        <taxon>Dothideomycetidae</taxon>
        <taxon>Mycosphaerellales</taxon>
        <taxon>Mycosphaerellaceae</taxon>
        <taxon>Fulvia</taxon>
    </lineage>
</organism>
<sequence>MGRSYDGTAATSASTQHGIRRSDLVRQRYAISSDRYDPARHQFQGPECSAWTTSRRAQQRSRDDQTLAVVGRNGYRVHDDQVAFRNVLDCRIYYEGDPRHSSL</sequence>
<name>A0A9Q8PKS0_PASFU</name>
<proteinExistence type="predicted"/>
<dbReference type="RefSeq" id="XP_047768634.1">
    <property type="nucleotide sequence ID" value="XM_047912789.1"/>
</dbReference>